<evidence type="ECO:0000313" key="4">
    <source>
        <dbReference type="Proteomes" id="UP000789595"/>
    </source>
</evidence>
<dbReference type="SUPFAM" id="SSF54928">
    <property type="entry name" value="RNA-binding domain, RBD"/>
    <property type="match status" value="1"/>
</dbReference>
<dbReference type="GO" id="GO:0003676">
    <property type="term" value="F:nucleic acid binding"/>
    <property type="evidence" value="ECO:0007669"/>
    <property type="project" value="InterPro"/>
</dbReference>
<keyword evidence="4" id="KW-1185">Reference proteome</keyword>
<protein>
    <recommendedName>
        <fullName evidence="5">RRM domain-containing protein</fullName>
    </recommendedName>
</protein>
<dbReference type="EMBL" id="CAKKNE010000001">
    <property type="protein sequence ID" value="CAH0363755.1"/>
    <property type="molecule type" value="Genomic_DNA"/>
</dbReference>
<reference evidence="1" key="1">
    <citation type="submission" date="2021-01" db="EMBL/GenBank/DDBJ databases">
        <authorList>
            <person name="Corre E."/>
            <person name="Pelletier E."/>
            <person name="Niang G."/>
            <person name="Scheremetjew M."/>
            <person name="Finn R."/>
            <person name="Kale V."/>
            <person name="Holt S."/>
            <person name="Cochrane G."/>
            <person name="Meng A."/>
            <person name="Brown T."/>
            <person name="Cohen L."/>
        </authorList>
    </citation>
    <scope>NUCLEOTIDE SEQUENCE</scope>
    <source>
        <strain evidence="1">CCMP1756</strain>
    </source>
</reference>
<proteinExistence type="predicted"/>
<evidence type="ECO:0008006" key="5">
    <source>
        <dbReference type="Google" id="ProtNLM"/>
    </source>
</evidence>
<dbReference type="AlphaFoldDB" id="A0A7S4E346"/>
<dbReference type="InterPro" id="IPR035979">
    <property type="entry name" value="RBD_domain_sf"/>
</dbReference>
<evidence type="ECO:0000313" key="3">
    <source>
        <dbReference type="EMBL" id="CAH0375563.1"/>
    </source>
</evidence>
<evidence type="ECO:0000313" key="2">
    <source>
        <dbReference type="EMBL" id="CAH0363755.1"/>
    </source>
</evidence>
<dbReference type="Proteomes" id="UP000789595">
    <property type="component" value="Unassembled WGS sequence"/>
</dbReference>
<organism evidence="1">
    <name type="scientific">Pelagomonas calceolata</name>
    <dbReference type="NCBI Taxonomy" id="35677"/>
    <lineage>
        <taxon>Eukaryota</taxon>
        <taxon>Sar</taxon>
        <taxon>Stramenopiles</taxon>
        <taxon>Ochrophyta</taxon>
        <taxon>Pelagophyceae</taxon>
        <taxon>Pelagomonadales</taxon>
        <taxon>Pelagomonadaceae</taxon>
        <taxon>Pelagomonas</taxon>
    </lineage>
</organism>
<dbReference type="EMBL" id="CAKKNE010000005">
    <property type="protein sequence ID" value="CAH0375563.1"/>
    <property type="molecule type" value="Genomic_DNA"/>
</dbReference>
<name>A0A7S4E346_9STRA</name>
<sequence length="171" mass="17756">MVKTEATSKRKAEDEEAKPTLVKVAGCPSTSVLGLTAATGWGGVCYVPFSTPAHAAAAVERINREVAGAVASVVDEAPPGVDMAAPSKKPRGGPASLLLKGIPSSWDWKYVKDLCHNKDPTVYLPGRTPAPRRGRVTVEFATIEQAEAAAARINGDLPSVVPTAGITAEIV</sequence>
<gene>
    <name evidence="1" type="ORF">PCAL00307_LOCUS2679</name>
    <name evidence="2" type="ORF">PECAL_1P00870</name>
    <name evidence="3" type="ORF">PECAL_5P00930</name>
</gene>
<accession>A0A7S4E346</accession>
<dbReference type="CDD" id="cd00590">
    <property type="entry name" value="RRM_SF"/>
    <property type="match status" value="1"/>
</dbReference>
<reference evidence="2" key="2">
    <citation type="submission" date="2021-11" db="EMBL/GenBank/DDBJ databases">
        <authorList>
            <consortium name="Genoscope - CEA"/>
            <person name="William W."/>
        </authorList>
    </citation>
    <scope>NUCLEOTIDE SEQUENCE</scope>
</reference>
<dbReference type="EMBL" id="HBIW01003201">
    <property type="protein sequence ID" value="CAE0687245.1"/>
    <property type="molecule type" value="Transcribed_RNA"/>
</dbReference>
<evidence type="ECO:0000313" key="1">
    <source>
        <dbReference type="EMBL" id="CAE0687245.1"/>
    </source>
</evidence>